<evidence type="ECO:0000256" key="1">
    <source>
        <dbReference type="SAM" id="MobiDB-lite"/>
    </source>
</evidence>
<dbReference type="Proteomes" id="UP000191342">
    <property type="component" value="Unassembled WGS sequence"/>
</dbReference>
<protein>
    <submittedName>
        <fullName evidence="2">Uncharacterized protein</fullName>
    </submittedName>
</protein>
<gene>
    <name evidence="2" type="ORF">PENFLA_c028G10634</name>
</gene>
<name>A0A1V6SQK0_9EURO</name>
<organism evidence="2 3">
    <name type="scientific">Penicillium flavigenum</name>
    <dbReference type="NCBI Taxonomy" id="254877"/>
    <lineage>
        <taxon>Eukaryota</taxon>
        <taxon>Fungi</taxon>
        <taxon>Dikarya</taxon>
        <taxon>Ascomycota</taxon>
        <taxon>Pezizomycotina</taxon>
        <taxon>Eurotiomycetes</taxon>
        <taxon>Eurotiomycetidae</taxon>
        <taxon>Eurotiales</taxon>
        <taxon>Aspergillaceae</taxon>
        <taxon>Penicillium</taxon>
    </lineage>
</organism>
<keyword evidence="3" id="KW-1185">Reference proteome</keyword>
<proteinExistence type="predicted"/>
<reference evidence="3" key="1">
    <citation type="journal article" date="2017" name="Nat. Microbiol.">
        <title>Global analysis of biosynthetic gene clusters reveals vast potential of secondary metabolite production in Penicillium species.</title>
        <authorList>
            <person name="Nielsen J.C."/>
            <person name="Grijseels S."/>
            <person name="Prigent S."/>
            <person name="Ji B."/>
            <person name="Dainat J."/>
            <person name="Nielsen K.F."/>
            <person name="Frisvad J.C."/>
            <person name="Workman M."/>
            <person name="Nielsen J."/>
        </authorList>
    </citation>
    <scope>NUCLEOTIDE SEQUENCE [LARGE SCALE GENOMIC DNA]</scope>
    <source>
        <strain evidence="3">IBT 14082</strain>
    </source>
</reference>
<dbReference type="EMBL" id="MLQL01000028">
    <property type="protein sequence ID" value="OQE16327.1"/>
    <property type="molecule type" value="Genomic_DNA"/>
</dbReference>
<feature type="region of interest" description="Disordered" evidence="1">
    <location>
        <begin position="78"/>
        <end position="100"/>
    </location>
</feature>
<feature type="compositionally biased region" description="Basic and acidic residues" evidence="1">
    <location>
        <begin position="90"/>
        <end position="100"/>
    </location>
</feature>
<sequence>MNHKAGSFALFAPFLRTDSSIPLGSRNDRIMWRTLAFGESWLSAIYHSCKRMAGIHAFRSLFIHAKRISVVEGEEIPEGHLPLGNESADLVERERQTSKL</sequence>
<accession>A0A1V6SQK0</accession>
<evidence type="ECO:0000313" key="3">
    <source>
        <dbReference type="Proteomes" id="UP000191342"/>
    </source>
</evidence>
<comment type="caution">
    <text evidence="2">The sequence shown here is derived from an EMBL/GenBank/DDBJ whole genome shotgun (WGS) entry which is preliminary data.</text>
</comment>
<evidence type="ECO:0000313" key="2">
    <source>
        <dbReference type="EMBL" id="OQE16327.1"/>
    </source>
</evidence>
<dbReference type="AlphaFoldDB" id="A0A1V6SQK0"/>